<organism evidence="2 3">
    <name type="scientific">Sulfitobacter albidus</name>
    <dbReference type="NCBI Taxonomy" id="2829501"/>
    <lineage>
        <taxon>Bacteria</taxon>
        <taxon>Pseudomonadati</taxon>
        <taxon>Pseudomonadota</taxon>
        <taxon>Alphaproteobacteria</taxon>
        <taxon>Rhodobacterales</taxon>
        <taxon>Roseobacteraceae</taxon>
        <taxon>Sulfitobacter</taxon>
    </lineage>
</organism>
<dbReference type="EMBL" id="CP073581">
    <property type="protein sequence ID" value="QUJ77377.1"/>
    <property type="molecule type" value="Genomic_DNA"/>
</dbReference>
<evidence type="ECO:0000313" key="3">
    <source>
        <dbReference type="Proteomes" id="UP000683291"/>
    </source>
</evidence>
<protein>
    <submittedName>
        <fullName evidence="2">Uncharacterized protein</fullName>
    </submittedName>
</protein>
<keyword evidence="1" id="KW-0472">Membrane</keyword>
<keyword evidence="3" id="KW-1185">Reference proteome</keyword>
<dbReference type="Proteomes" id="UP000683291">
    <property type="component" value="Chromosome 1"/>
</dbReference>
<accession>A0A975JF60</accession>
<sequence>MGEQPLFLERKRYRTRRLMDVVRVVPFVCAVLWIIVPLMWPVEGAGTTLSSALRYVFAIWLLAITACFALWRRTRERTGPRG</sequence>
<feature type="transmembrane region" description="Helical" evidence="1">
    <location>
        <begin position="52"/>
        <end position="71"/>
    </location>
</feature>
<proteinExistence type="predicted"/>
<evidence type="ECO:0000313" key="2">
    <source>
        <dbReference type="EMBL" id="QUJ77377.1"/>
    </source>
</evidence>
<feature type="transmembrane region" description="Helical" evidence="1">
    <location>
        <begin position="21"/>
        <end position="40"/>
    </location>
</feature>
<dbReference type="AlphaFoldDB" id="A0A975JF60"/>
<gene>
    <name evidence="2" type="ORF">KDD17_05100</name>
</gene>
<evidence type="ECO:0000256" key="1">
    <source>
        <dbReference type="SAM" id="Phobius"/>
    </source>
</evidence>
<keyword evidence="1" id="KW-1133">Transmembrane helix</keyword>
<reference evidence="2" key="1">
    <citation type="submission" date="2021-04" db="EMBL/GenBank/DDBJ databases">
        <title>Complete genome sequence for Sulfitobacter sp. strain JK7-1.</title>
        <authorList>
            <person name="Park S.-J."/>
        </authorList>
    </citation>
    <scope>NUCLEOTIDE SEQUENCE</scope>
    <source>
        <strain evidence="2">JK7-1</strain>
    </source>
</reference>
<dbReference type="RefSeq" id="WP_212705573.1">
    <property type="nucleotide sequence ID" value="NZ_CP073581.1"/>
</dbReference>
<name>A0A975JF60_9RHOB</name>
<dbReference type="KEGG" id="sual:KDD17_05100"/>
<keyword evidence="1" id="KW-0812">Transmembrane</keyword>